<dbReference type="InterPro" id="IPR006748">
    <property type="entry name" value="NH2Glyco/OHUrea_AB-resist_kin"/>
</dbReference>
<dbReference type="InterPro" id="IPR011009">
    <property type="entry name" value="Kinase-like_dom_sf"/>
</dbReference>
<organism evidence="1 2">
    <name type="scientific">Pelagovum pacificum</name>
    <dbReference type="NCBI Taxonomy" id="2588711"/>
    <lineage>
        <taxon>Bacteria</taxon>
        <taxon>Pseudomonadati</taxon>
        <taxon>Pseudomonadota</taxon>
        <taxon>Alphaproteobacteria</taxon>
        <taxon>Rhodobacterales</taxon>
        <taxon>Paracoccaceae</taxon>
        <taxon>Pelagovum</taxon>
    </lineage>
</organism>
<evidence type="ECO:0000313" key="2">
    <source>
        <dbReference type="Proteomes" id="UP000314011"/>
    </source>
</evidence>
<comment type="caution">
    <text evidence="1">The sequence shown here is derived from an EMBL/GenBank/DDBJ whole genome shotgun (WGS) entry which is preliminary data.</text>
</comment>
<accession>A0A5C5GDI4</accession>
<keyword evidence="2" id="KW-1185">Reference proteome</keyword>
<gene>
    <name evidence="1" type="ORF">FHY64_02755</name>
</gene>
<dbReference type="AlphaFoldDB" id="A0A5C5GDI4"/>
<evidence type="ECO:0008006" key="3">
    <source>
        <dbReference type="Google" id="ProtNLM"/>
    </source>
</evidence>
<sequence>MTGDRLPGLQARWGLTDPTLVVETHSSLIYRDGARCLKLLKPAGLEEMSGAALLDWWNGDGAVRLIDRSEDAMLLDWIEGPPLGDRVRATGDGGTFDGLADLILRLQAPREAPVPELTSVERHIGQLFEMRDADLDRPKALARDLLATVPHEVPLHGDLHHENILEGWDGWVVIDPKGLVGDPAFECANLFRNPEGRLDLAIDPARGDRLAETLSTRLGHPKGRILAWAAVLCAASRSWNAVAGRDTTDDRLLLSVFLDLHDRAGGSLTA</sequence>
<name>A0A5C5GDI4_9RHOB</name>
<dbReference type="RefSeq" id="WP_140192914.1">
    <property type="nucleotide sequence ID" value="NZ_CP065915.1"/>
</dbReference>
<dbReference type="GO" id="GO:0019748">
    <property type="term" value="P:secondary metabolic process"/>
    <property type="evidence" value="ECO:0007669"/>
    <property type="project" value="InterPro"/>
</dbReference>
<evidence type="ECO:0000313" key="1">
    <source>
        <dbReference type="EMBL" id="TNY32234.1"/>
    </source>
</evidence>
<protein>
    <recommendedName>
        <fullName evidence="3">Streptomycin 6-kinase</fullName>
    </recommendedName>
</protein>
<reference evidence="1 2" key="1">
    <citation type="submission" date="2019-06" db="EMBL/GenBank/DDBJ databases">
        <title>Genome of new Rhodobacteraceae sp. SM1903.</title>
        <authorList>
            <person name="Ren X."/>
        </authorList>
    </citation>
    <scope>NUCLEOTIDE SEQUENCE [LARGE SCALE GENOMIC DNA]</scope>
    <source>
        <strain evidence="1 2">SM1903</strain>
    </source>
</reference>
<dbReference type="GO" id="GO:0016773">
    <property type="term" value="F:phosphotransferase activity, alcohol group as acceptor"/>
    <property type="evidence" value="ECO:0007669"/>
    <property type="project" value="InterPro"/>
</dbReference>
<dbReference type="OrthoDB" id="3638028at2"/>
<proteinExistence type="predicted"/>
<dbReference type="Pfam" id="PF04655">
    <property type="entry name" value="APH_6_hur"/>
    <property type="match status" value="1"/>
</dbReference>
<dbReference type="Gene3D" id="1.10.510.10">
    <property type="entry name" value="Transferase(Phosphotransferase) domain 1"/>
    <property type="match status" value="1"/>
</dbReference>
<dbReference type="Proteomes" id="UP000314011">
    <property type="component" value="Unassembled WGS sequence"/>
</dbReference>
<dbReference type="SUPFAM" id="SSF56112">
    <property type="entry name" value="Protein kinase-like (PK-like)"/>
    <property type="match status" value="1"/>
</dbReference>
<dbReference type="EMBL" id="VFFF01000001">
    <property type="protein sequence ID" value="TNY32234.1"/>
    <property type="molecule type" value="Genomic_DNA"/>
</dbReference>